<evidence type="ECO:0000256" key="9">
    <source>
        <dbReference type="ARBA" id="ARBA00023136"/>
    </source>
</evidence>
<keyword evidence="5" id="KW-0997">Cell inner membrane</keyword>
<dbReference type="InterPro" id="IPR013563">
    <property type="entry name" value="Oligopep_ABC_C"/>
</dbReference>
<dbReference type="SUPFAM" id="SSF52540">
    <property type="entry name" value="P-loop containing nucleoside triphosphate hydrolases"/>
    <property type="match status" value="1"/>
</dbReference>
<dbReference type="InterPro" id="IPR050388">
    <property type="entry name" value="ABC_Ni/Peptide_Import"/>
</dbReference>
<evidence type="ECO:0000256" key="7">
    <source>
        <dbReference type="ARBA" id="ARBA00022840"/>
    </source>
</evidence>
<comment type="caution">
    <text evidence="11">The sequence shown here is derived from an EMBL/GenBank/DDBJ whole genome shotgun (WGS) entry which is preliminary data.</text>
</comment>
<name>A0A9D2S6G7_9FIRM</name>
<keyword evidence="3" id="KW-0813">Transport</keyword>
<dbReference type="EMBL" id="DWYC01000087">
    <property type="protein sequence ID" value="HJB57766.1"/>
    <property type="molecule type" value="Genomic_DNA"/>
</dbReference>
<protein>
    <submittedName>
        <fullName evidence="11">ABC transporter ATP-binding protein</fullName>
    </submittedName>
</protein>
<evidence type="ECO:0000313" key="11">
    <source>
        <dbReference type="EMBL" id="HJB57766.1"/>
    </source>
</evidence>
<dbReference type="NCBIfam" id="TIGR01727">
    <property type="entry name" value="oligo_HPY"/>
    <property type="match status" value="1"/>
</dbReference>
<feature type="domain" description="ABC transporter" evidence="10">
    <location>
        <begin position="7"/>
        <end position="256"/>
    </location>
</feature>
<evidence type="ECO:0000256" key="8">
    <source>
        <dbReference type="ARBA" id="ARBA00022967"/>
    </source>
</evidence>
<keyword evidence="9" id="KW-0472">Membrane</keyword>
<dbReference type="Pfam" id="PF00005">
    <property type="entry name" value="ABC_tran"/>
    <property type="match status" value="1"/>
</dbReference>
<comment type="subcellular location">
    <subcellularLocation>
        <location evidence="1">Cell membrane</location>
        <topology evidence="1">Peripheral membrane protein</topology>
    </subcellularLocation>
</comment>
<dbReference type="PANTHER" id="PTHR43297">
    <property type="entry name" value="OLIGOPEPTIDE TRANSPORT ATP-BINDING PROTEIN APPD"/>
    <property type="match status" value="1"/>
</dbReference>
<dbReference type="Gene3D" id="3.40.50.300">
    <property type="entry name" value="P-loop containing nucleotide triphosphate hydrolases"/>
    <property type="match status" value="1"/>
</dbReference>
<keyword evidence="6" id="KW-0547">Nucleotide-binding</keyword>
<reference evidence="11" key="2">
    <citation type="submission" date="2021-04" db="EMBL/GenBank/DDBJ databases">
        <authorList>
            <person name="Gilroy R."/>
        </authorList>
    </citation>
    <scope>NUCLEOTIDE SEQUENCE</scope>
    <source>
        <strain evidence="11">CHK189-11263</strain>
    </source>
</reference>
<dbReference type="InterPro" id="IPR003439">
    <property type="entry name" value="ABC_transporter-like_ATP-bd"/>
</dbReference>
<keyword evidence="4" id="KW-1003">Cell membrane</keyword>
<dbReference type="InterPro" id="IPR003593">
    <property type="entry name" value="AAA+_ATPase"/>
</dbReference>
<dbReference type="GO" id="GO:0005886">
    <property type="term" value="C:plasma membrane"/>
    <property type="evidence" value="ECO:0007669"/>
    <property type="project" value="UniProtKB-SubCell"/>
</dbReference>
<gene>
    <name evidence="11" type="ORF">H9714_09470</name>
</gene>
<dbReference type="FunFam" id="3.40.50.300:FF:000016">
    <property type="entry name" value="Oligopeptide ABC transporter ATP-binding component"/>
    <property type="match status" value="1"/>
</dbReference>
<evidence type="ECO:0000313" key="12">
    <source>
        <dbReference type="Proteomes" id="UP000824208"/>
    </source>
</evidence>
<evidence type="ECO:0000256" key="3">
    <source>
        <dbReference type="ARBA" id="ARBA00022448"/>
    </source>
</evidence>
<dbReference type="PROSITE" id="PS50893">
    <property type="entry name" value="ABC_TRANSPORTER_2"/>
    <property type="match status" value="1"/>
</dbReference>
<dbReference type="SMART" id="SM00382">
    <property type="entry name" value="AAA"/>
    <property type="match status" value="1"/>
</dbReference>
<dbReference type="InterPro" id="IPR017871">
    <property type="entry name" value="ABC_transporter-like_CS"/>
</dbReference>
<evidence type="ECO:0000256" key="1">
    <source>
        <dbReference type="ARBA" id="ARBA00004202"/>
    </source>
</evidence>
<evidence type="ECO:0000256" key="2">
    <source>
        <dbReference type="ARBA" id="ARBA00005417"/>
    </source>
</evidence>
<keyword evidence="7 11" id="KW-0067">ATP-binding</keyword>
<accession>A0A9D2S6G7</accession>
<dbReference type="Pfam" id="PF08352">
    <property type="entry name" value="oligo_HPY"/>
    <property type="match status" value="1"/>
</dbReference>
<organism evidence="11 12">
    <name type="scientific">Candidatus Flavonifractor intestinipullorum</name>
    <dbReference type="NCBI Taxonomy" id="2838587"/>
    <lineage>
        <taxon>Bacteria</taxon>
        <taxon>Bacillati</taxon>
        <taxon>Bacillota</taxon>
        <taxon>Clostridia</taxon>
        <taxon>Eubacteriales</taxon>
        <taxon>Oscillospiraceae</taxon>
        <taxon>Flavonifractor</taxon>
    </lineage>
</organism>
<evidence type="ECO:0000256" key="4">
    <source>
        <dbReference type="ARBA" id="ARBA00022475"/>
    </source>
</evidence>
<dbReference type="Proteomes" id="UP000824208">
    <property type="component" value="Unassembled WGS sequence"/>
</dbReference>
<dbReference type="PROSITE" id="PS00211">
    <property type="entry name" value="ABC_TRANSPORTER_1"/>
    <property type="match status" value="1"/>
</dbReference>
<reference evidence="11" key="1">
    <citation type="journal article" date="2021" name="PeerJ">
        <title>Extensive microbial diversity within the chicken gut microbiome revealed by metagenomics and culture.</title>
        <authorList>
            <person name="Gilroy R."/>
            <person name="Ravi A."/>
            <person name="Getino M."/>
            <person name="Pursley I."/>
            <person name="Horton D.L."/>
            <person name="Alikhan N.F."/>
            <person name="Baker D."/>
            <person name="Gharbi K."/>
            <person name="Hall N."/>
            <person name="Watson M."/>
            <person name="Adriaenssens E.M."/>
            <person name="Foster-Nyarko E."/>
            <person name="Jarju S."/>
            <person name="Secka A."/>
            <person name="Antonio M."/>
            <person name="Oren A."/>
            <person name="Chaudhuri R.R."/>
            <person name="La Ragione R."/>
            <person name="Hildebrand F."/>
            <person name="Pallen M.J."/>
        </authorList>
    </citation>
    <scope>NUCLEOTIDE SEQUENCE</scope>
    <source>
        <strain evidence="11">CHK189-11263</strain>
    </source>
</reference>
<dbReference type="GO" id="GO:0015833">
    <property type="term" value="P:peptide transport"/>
    <property type="evidence" value="ECO:0007669"/>
    <property type="project" value="InterPro"/>
</dbReference>
<dbReference type="GO" id="GO:0005524">
    <property type="term" value="F:ATP binding"/>
    <property type="evidence" value="ECO:0007669"/>
    <property type="project" value="UniProtKB-KW"/>
</dbReference>
<comment type="similarity">
    <text evidence="2">Belongs to the ABC transporter superfamily.</text>
</comment>
<evidence type="ECO:0000256" key="6">
    <source>
        <dbReference type="ARBA" id="ARBA00022741"/>
    </source>
</evidence>
<keyword evidence="8" id="KW-1278">Translocase</keyword>
<sequence>MSELLEIQHLNVSFQNGGAETQVISDLSLSLGPKETLGIVGESGSGKSVTSLAVMRLLPPRTSRVSGKILFHGQDLLSLSEREMESVRGNRIAMIFQEPMTSLNPIHPIGKQIAESVLLHDRKATKKQAMARALELLELCGIPDPQQRMKEYPHQLSGGMRQRVMIAIALACDPDLLIADEPTTALDVTIQAQILDLMKDIKRNRDTSIIMITHDLGIVYDFCDKVAVFYTGEVVEYAPVKALFDHPLHPYTEGLIQAIPRLGHPTRRLDAIEGMVPDAGDMPQGCHFHPRCKYATERCRQEHPALVERPDGRCVRCFRAEEEA</sequence>
<proteinExistence type="inferred from homology"/>
<evidence type="ECO:0000259" key="10">
    <source>
        <dbReference type="PROSITE" id="PS50893"/>
    </source>
</evidence>
<dbReference type="GO" id="GO:0016887">
    <property type="term" value="F:ATP hydrolysis activity"/>
    <property type="evidence" value="ECO:0007669"/>
    <property type="project" value="InterPro"/>
</dbReference>
<dbReference type="AlphaFoldDB" id="A0A9D2S6G7"/>
<dbReference type="InterPro" id="IPR027417">
    <property type="entry name" value="P-loop_NTPase"/>
</dbReference>
<dbReference type="CDD" id="cd03257">
    <property type="entry name" value="ABC_NikE_OppD_transporters"/>
    <property type="match status" value="1"/>
</dbReference>
<evidence type="ECO:0000256" key="5">
    <source>
        <dbReference type="ARBA" id="ARBA00022519"/>
    </source>
</evidence>
<dbReference type="PANTHER" id="PTHR43297:SF14">
    <property type="entry name" value="ATPASE AAA-TYPE CORE DOMAIN-CONTAINING PROTEIN"/>
    <property type="match status" value="1"/>
</dbReference>